<sequence>MTAGRVDIIEQGPRGPRRAGIAALVALAAVSLVGLLIGLLPSRDTSRPAPEHEPEPVPVPVREAVTVKPNAVYPEASGTGGTRTLRVTFPDGSRAELTYPAGLNLASLGARPYTGGTLAANGKGGVFRVLTAPLYGEAETAAGRPMIRHLTGGVTLWPGPLGVDTAGPVLLFAFGDWRIALQDERAGMTFEQRLAWAENLRGTLTPDGFLTLSARGPLRLSPPGEIRDGVLVGPQLWLGGLSRRMLVLAPVPDCERQGRASVALDPRHTVSGSVCRAGFYLAASGDESFVRGALRDVRVRAPPARRAPSPCAPPPPV</sequence>
<gene>
    <name evidence="2" type="ORF">H4W80_011756</name>
</gene>
<comment type="caution">
    <text evidence="2">The sequence shown here is derived from an EMBL/GenBank/DDBJ whole genome shotgun (WGS) entry which is preliminary data.</text>
</comment>
<dbReference type="Proteomes" id="UP000633509">
    <property type="component" value="Unassembled WGS sequence"/>
</dbReference>
<protein>
    <submittedName>
        <fullName evidence="2">Uncharacterized protein</fullName>
    </submittedName>
</protein>
<dbReference type="RefSeq" id="WP_192792838.1">
    <property type="nucleotide sequence ID" value="NZ_JADBEK010000001.1"/>
</dbReference>
<keyword evidence="3" id="KW-1185">Reference proteome</keyword>
<accession>A0ABR9MKQ9</accession>
<evidence type="ECO:0000256" key="1">
    <source>
        <dbReference type="SAM" id="Phobius"/>
    </source>
</evidence>
<organism evidence="2 3">
    <name type="scientific">Nonomuraea angiospora</name>
    <dbReference type="NCBI Taxonomy" id="46172"/>
    <lineage>
        <taxon>Bacteria</taxon>
        <taxon>Bacillati</taxon>
        <taxon>Actinomycetota</taxon>
        <taxon>Actinomycetes</taxon>
        <taxon>Streptosporangiales</taxon>
        <taxon>Streptosporangiaceae</taxon>
        <taxon>Nonomuraea</taxon>
    </lineage>
</organism>
<keyword evidence="1" id="KW-1133">Transmembrane helix</keyword>
<proteinExistence type="predicted"/>
<dbReference type="EMBL" id="JADBEK010000001">
    <property type="protein sequence ID" value="MBE1593498.1"/>
    <property type="molecule type" value="Genomic_DNA"/>
</dbReference>
<keyword evidence="1" id="KW-0812">Transmembrane</keyword>
<evidence type="ECO:0000313" key="2">
    <source>
        <dbReference type="EMBL" id="MBE1593498.1"/>
    </source>
</evidence>
<evidence type="ECO:0000313" key="3">
    <source>
        <dbReference type="Proteomes" id="UP000633509"/>
    </source>
</evidence>
<keyword evidence="1" id="KW-0472">Membrane</keyword>
<reference evidence="2 3" key="1">
    <citation type="submission" date="2020-10" db="EMBL/GenBank/DDBJ databases">
        <title>Sequencing the genomes of 1000 actinobacteria strains.</title>
        <authorList>
            <person name="Klenk H.-P."/>
        </authorList>
    </citation>
    <scope>NUCLEOTIDE SEQUENCE [LARGE SCALE GENOMIC DNA]</scope>
    <source>
        <strain evidence="2 3">DSM 43173</strain>
    </source>
</reference>
<name>A0ABR9MKQ9_9ACTN</name>
<feature type="transmembrane region" description="Helical" evidence="1">
    <location>
        <begin position="21"/>
        <end position="40"/>
    </location>
</feature>